<comment type="caution">
    <text evidence="10">The sequence shown here is derived from an EMBL/GenBank/DDBJ whole genome shotgun (WGS) entry which is preliminary data.</text>
</comment>
<dbReference type="EMBL" id="LUEZ02000010">
    <property type="protein sequence ID" value="RDB28429.1"/>
    <property type="molecule type" value="Genomic_DNA"/>
</dbReference>
<keyword evidence="7" id="KW-0325">Glycoprotein</keyword>
<evidence type="ECO:0000313" key="10">
    <source>
        <dbReference type="EMBL" id="RDB28429.1"/>
    </source>
</evidence>
<evidence type="ECO:0000256" key="8">
    <source>
        <dbReference type="SAM" id="SignalP"/>
    </source>
</evidence>
<dbReference type="PANTHER" id="PTHR15944:SF0">
    <property type="entry name" value="PRENYLCYSTEINE LYASE DOMAIN-CONTAINING PROTEIN"/>
    <property type="match status" value="1"/>
</dbReference>
<evidence type="ECO:0000256" key="1">
    <source>
        <dbReference type="ARBA" id="ARBA00001974"/>
    </source>
</evidence>
<dbReference type="AlphaFoldDB" id="A0A369K1D6"/>
<keyword evidence="5" id="KW-0274">FAD</keyword>
<evidence type="ECO:0000259" key="9">
    <source>
        <dbReference type="Pfam" id="PF07156"/>
    </source>
</evidence>
<dbReference type="Proteomes" id="UP000076154">
    <property type="component" value="Unassembled WGS sequence"/>
</dbReference>
<dbReference type="GO" id="GO:0030328">
    <property type="term" value="P:prenylcysteine catabolic process"/>
    <property type="evidence" value="ECO:0007669"/>
    <property type="project" value="InterPro"/>
</dbReference>
<keyword evidence="11" id="KW-1185">Reference proteome</keyword>
<dbReference type="InterPro" id="IPR017046">
    <property type="entry name" value="Prenylcysteine_Oxase1"/>
</dbReference>
<sequence length="522" mass="57107">MRCFALTLLLPACLAFQLPFRVPFFTKNVTADELDQPTVVKGSPRIAIIGAGAGGSSAAFWISKAKERFGVDVEVDVYEREDYIGGRSTVVYPYGNTSLPPLELGGSIFVAANKNLWRASDEFNLTRREFDAGAQTGVWDGHKLVFSFGDGWWDTIKVILRYGMLSPKNADSLVSGVIKNFLTLYSSATPKWDNIADLAATLGWSDLVSNTTADFFTQRGVSKKFTYEVIEAATRVNYGQNVDAIQALEGACSLATTGARGIEGGNYQLFERFLNHSGANVHLNTKVVSVTEASSSSHHWAVKTSAGTVEYKAVILAAPFHSTGIEISPSLAAQIPKQQYVHLHVTLLATTSPTPDPAYFGLPAGAKLPNMMLTTYEGARAGGKEPEFNSLSYHGQVREGEWAVKIFSKDRISDEWLNKLFLGKVGWVLRKEWDAYPQLPPTTVFPPVKLDRGFYYVNAFEPLISTMETETIASRNVVDLLLNEEFGSSICGSRISPSDADEAHTAGQTTSNDKDFVIGWDC</sequence>
<accession>A0A369K1D6</accession>
<dbReference type="GO" id="GO:0030327">
    <property type="term" value="P:prenylated protein catabolic process"/>
    <property type="evidence" value="ECO:0007669"/>
    <property type="project" value="TreeGrafter"/>
</dbReference>
<comment type="similarity">
    <text evidence="2">Belongs to the prenylcysteine oxidase family.</text>
</comment>
<keyword evidence="3" id="KW-0285">Flavoprotein</keyword>
<gene>
    <name evidence="10" type="primary">FLCY</name>
    <name evidence="10" type="ORF">Hypma_015146</name>
</gene>
<dbReference type="Pfam" id="PF07156">
    <property type="entry name" value="Prenylcys_lyase"/>
    <property type="match status" value="1"/>
</dbReference>
<evidence type="ECO:0000256" key="4">
    <source>
        <dbReference type="ARBA" id="ARBA00022729"/>
    </source>
</evidence>
<dbReference type="Pfam" id="PF13450">
    <property type="entry name" value="NAD_binding_8"/>
    <property type="match status" value="1"/>
</dbReference>
<keyword evidence="10" id="KW-0456">Lyase</keyword>
<dbReference type="Gene3D" id="3.50.50.60">
    <property type="entry name" value="FAD/NAD(P)-binding domain"/>
    <property type="match status" value="1"/>
</dbReference>
<keyword evidence="4 8" id="KW-0732">Signal</keyword>
<comment type="cofactor">
    <cofactor evidence="1">
        <name>FAD</name>
        <dbReference type="ChEBI" id="CHEBI:57692"/>
    </cofactor>
</comment>
<name>A0A369K1D6_HYPMA</name>
<keyword evidence="6" id="KW-0560">Oxidoreductase</keyword>
<proteinExistence type="inferred from homology"/>
<dbReference type="GO" id="GO:0016829">
    <property type="term" value="F:lyase activity"/>
    <property type="evidence" value="ECO:0007669"/>
    <property type="project" value="UniProtKB-KW"/>
</dbReference>
<dbReference type="SUPFAM" id="SSF51905">
    <property type="entry name" value="FAD/NAD(P)-binding domain"/>
    <property type="match status" value="1"/>
</dbReference>
<dbReference type="InterPro" id="IPR036188">
    <property type="entry name" value="FAD/NAD-bd_sf"/>
</dbReference>
<dbReference type="PIRSF" id="PIRSF036292">
    <property type="entry name" value="Prenylcysteine_oxidase"/>
    <property type="match status" value="1"/>
</dbReference>
<evidence type="ECO:0000256" key="7">
    <source>
        <dbReference type="ARBA" id="ARBA00023180"/>
    </source>
</evidence>
<evidence type="ECO:0000256" key="3">
    <source>
        <dbReference type="ARBA" id="ARBA00022630"/>
    </source>
</evidence>
<dbReference type="InParanoid" id="A0A369K1D6"/>
<evidence type="ECO:0000256" key="5">
    <source>
        <dbReference type="ARBA" id="ARBA00022827"/>
    </source>
</evidence>
<dbReference type="STRING" id="39966.A0A369K1D6"/>
<feature type="signal peptide" evidence="8">
    <location>
        <begin position="1"/>
        <end position="15"/>
    </location>
</feature>
<evidence type="ECO:0000256" key="6">
    <source>
        <dbReference type="ARBA" id="ARBA00023002"/>
    </source>
</evidence>
<dbReference type="PANTHER" id="PTHR15944">
    <property type="entry name" value="FARNESYLCYSTEINE LYASE"/>
    <property type="match status" value="1"/>
</dbReference>
<organism evidence="10 11">
    <name type="scientific">Hypsizygus marmoreus</name>
    <name type="common">White beech mushroom</name>
    <name type="synonym">Agaricus marmoreus</name>
    <dbReference type="NCBI Taxonomy" id="39966"/>
    <lineage>
        <taxon>Eukaryota</taxon>
        <taxon>Fungi</taxon>
        <taxon>Dikarya</taxon>
        <taxon>Basidiomycota</taxon>
        <taxon>Agaricomycotina</taxon>
        <taxon>Agaricomycetes</taxon>
        <taxon>Agaricomycetidae</taxon>
        <taxon>Agaricales</taxon>
        <taxon>Tricholomatineae</taxon>
        <taxon>Lyophyllaceae</taxon>
        <taxon>Hypsizygus</taxon>
    </lineage>
</organism>
<evidence type="ECO:0000313" key="11">
    <source>
        <dbReference type="Proteomes" id="UP000076154"/>
    </source>
</evidence>
<dbReference type="InterPro" id="IPR010795">
    <property type="entry name" value="Prenylcys_lyase"/>
</dbReference>
<dbReference type="OrthoDB" id="437369at2759"/>
<evidence type="ECO:0000256" key="2">
    <source>
        <dbReference type="ARBA" id="ARBA00009967"/>
    </source>
</evidence>
<reference evidence="10" key="1">
    <citation type="submission" date="2018-04" db="EMBL/GenBank/DDBJ databases">
        <title>Whole genome sequencing of Hypsizygus marmoreus.</title>
        <authorList>
            <person name="Choi I.-G."/>
            <person name="Min B."/>
            <person name="Kim J.-G."/>
            <person name="Kim S."/>
            <person name="Oh Y.-L."/>
            <person name="Kong W.-S."/>
            <person name="Park H."/>
            <person name="Jeong J."/>
            <person name="Song E.-S."/>
        </authorList>
    </citation>
    <scope>NUCLEOTIDE SEQUENCE [LARGE SCALE GENOMIC DNA]</scope>
    <source>
        <strain evidence="10">51987-8</strain>
    </source>
</reference>
<dbReference type="GO" id="GO:0001735">
    <property type="term" value="F:prenylcysteine oxidase activity"/>
    <property type="evidence" value="ECO:0007669"/>
    <property type="project" value="InterPro"/>
</dbReference>
<protein>
    <submittedName>
        <fullName evidence="10">Farnesylcysteine lyase</fullName>
    </submittedName>
</protein>
<feature type="chain" id="PRO_5016621109" evidence="8">
    <location>
        <begin position="16"/>
        <end position="522"/>
    </location>
</feature>
<feature type="domain" description="Prenylcysteine lyase" evidence="9">
    <location>
        <begin position="152"/>
        <end position="483"/>
    </location>
</feature>